<evidence type="ECO:0000313" key="4">
    <source>
        <dbReference type="EMBL" id="SFN06079.1"/>
    </source>
</evidence>
<proteinExistence type="predicted"/>
<organism evidence="4 5">
    <name type="scientific">Formivibrio citricus</name>
    <dbReference type="NCBI Taxonomy" id="83765"/>
    <lineage>
        <taxon>Bacteria</taxon>
        <taxon>Pseudomonadati</taxon>
        <taxon>Pseudomonadota</taxon>
        <taxon>Betaproteobacteria</taxon>
        <taxon>Neisseriales</taxon>
        <taxon>Chitinibacteraceae</taxon>
        <taxon>Formivibrio</taxon>
    </lineage>
</organism>
<dbReference type="RefSeq" id="WP_091190642.1">
    <property type="nucleotide sequence ID" value="NZ_FOVE01000002.1"/>
</dbReference>
<dbReference type="GO" id="GO:0016747">
    <property type="term" value="F:acyltransferase activity, transferring groups other than amino-acyl groups"/>
    <property type="evidence" value="ECO:0007669"/>
    <property type="project" value="InterPro"/>
</dbReference>
<name>A0A1I4VYR3_9NEIS</name>
<feature type="domain" description="N-acetyltransferase" evidence="3">
    <location>
        <begin position="1"/>
        <end position="149"/>
    </location>
</feature>
<dbReference type="PROSITE" id="PS51186">
    <property type="entry name" value="GNAT"/>
    <property type="match status" value="1"/>
</dbReference>
<dbReference type="Pfam" id="PF00583">
    <property type="entry name" value="Acetyltransf_1"/>
    <property type="match status" value="1"/>
</dbReference>
<protein>
    <submittedName>
        <fullName evidence="4">Putative acetyltransferase</fullName>
    </submittedName>
</protein>
<evidence type="ECO:0000313" key="5">
    <source>
        <dbReference type="Proteomes" id="UP000242869"/>
    </source>
</evidence>
<dbReference type="InterPro" id="IPR016181">
    <property type="entry name" value="Acyl_CoA_acyltransferase"/>
</dbReference>
<dbReference type="PANTHER" id="PTHR43877">
    <property type="entry name" value="AMINOALKYLPHOSPHONATE N-ACETYLTRANSFERASE-RELATED-RELATED"/>
    <property type="match status" value="1"/>
</dbReference>
<dbReference type="OrthoDB" id="9803233at2"/>
<accession>A0A1I4VYR3</accession>
<dbReference type="Proteomes" id="UP000242869">
    <property type="component" value="Unassembled WGS sequence"/>
</dbReference>
<dbReference type="STRING" id="83765.SAMN05660284_00438"/>
<dbReference type="AlphaFoldDB" id="A0A1I4VYR3"/>
<dbReference type="EMBL" id="FOVE01000002">
    <property type="protein sequence ID" value="SFN06079.1"/>
    <property type="molecule type" value="Genomic_DNA"/>
</dbReference>
<dbReference type="Gene3D" id="3.40.630.30">
    <property type="match status" value="1"/>
</dbReference>
<keyword evidence="1 4" id="KW-0808">Transferase</keyword>
<keyword evidence="5" id="KW-1185">Reference proteome</keyword>
<dbReference type="InterPro" id="IPR050832">
    <property type="entry name" value="Bact_Acetyltransf"/>
</dbReference>
<evidence type="ECO:0000256" key="1">
    <source>
        <dbReference type="ARBA" id="ARBA00022679"/>
    </source>
</evidence>
<dbReference type="CDD" id="cd04301">
    <property type="entry name" value="NAT_SF"/>
    <property type="match status" value="1"/>
</dbReference>
<dbReference type="SUPFAM" id="SSF55729">
    <property type="entry name" value="Acyl-CoA N-acyltransferases (Nat)"/>
    <property type="match status" value="1"/>
</dbReference>
<evidence type="ECO:0000256" key="2">
    <source>
        <dbReference type="ARBA" id="ARBA00023315"/>
    </source>
</evidence>
<gene>
    <name evidence="4" type="ORF">SAMN05660284_00438</name>
</gene>
<reference evidence="5" key="1">
    <citation type="submission" date="2016-10" db="EMBL/GenBank/DDBJ databases">
        <authorList>
            <person name="Varghese N."/>
            <person name="Submissions S."/>
        </authorList>
    </citation>
    <scope>NUCLEOTIDE SEQUENCE [LARGE SCALE GENOMIC DNA]</scope>
    <source>
        <strain evidence="5">DSM 6150</strain>
    </source>
</reference>
<dbReference type="InterPro" id="IPR000182">
    <property type="entry name" value="GNAT_dom"/>
</dbReference>
<sequence length="150" mass="17039">MIIEQDNPARPEIVRLIEELDAYQSSLYPPESNHFLSIDELLRDEIYFASVRVEGEVVGIGALKKCGDYAEVKRMYVPQRLRSRGISRAVMAHLESHARAVGIPFLRLETGIKQDAALALYEKCGFVRIGPFGDYAEDPLSVFMEKRLYC</sequence>
<keyword evidence="2" id="KW-0012">Acyltransferase</keyword>
<dbReference type="PANTHER" id="PTHR43877:SF5">
    <property type="entry name" value="BLL8307 PROTEIN"/>
    <property type="match status" value="1"/>
</dbReference>
<evidence type="ECO:0000259" key="3">
    <source>
        <dbReference type="PROSITE" id="PS51186"/>
    </source>
</evidence>